<dbReference type="InterPro" id="IPR036890">
    <property type="entry name" value="HATPase_C_sf"/>
</dbReference>
<comment type="caution">
    <text evidence="5">The sequence shown here is derived from an EMBL/GenBank/DDBJ whole genome shotgun (WGS) entry which is preliminary data.</text>
</comment>
<dbReference type="InterPro" id="IPR036388">
    <property type="entry name" value="WH-like_DNA-bd_sf"/>
</dbReference>
<dbReference type="Proteomes" id="UP000008363">
    <property type="component" value="Unassembled WGS sequence"/>
</dbReference>
<dbReference type="eggNOG" id="COG2197">
    <property type="taxonomic scope" value="Bacteria"/>
</dbReference>
<evidence type="ECO:0000256" key="2">
    <source>
        <dbReference type="ARBA" id="ARBA00023125"/>
    </source>
</evidence>
<keyword evidence="3" id="KW-0804">Transcription</keyword>
<dbReference type="PROSITE" id="PS50043">
    <property type="entry name" value="HTH_LUXR_2"/>
    <property type="match status" value="1"/>
</dbReference>
<dbReference type="PRINTS" id="PR00038">
    <property type="entry name" value="HTHLUXR"/>
</dbReference>
<keyword evidence="2" id="KW-0238">DNA-binding</keyword>
<name>K6VCC2_9ACTN</name>
<dbReference type="SMART" id="SM00421">
    <property type="entry name" value="HTH_LUXR"/>
    <property type="match status" value="1"/>
</dbReference>
<dbReference type="STRING" id="1108045.GORHZ_245_00760"/>
<dbReference type="Gene3D" id="1.10.10.10">
    <property type="entry name" value="Winged helix-like DNA-binding domain superfamily/Winged helix DNA-binding domain"/>
    <property type="match status" value="1"/>
</dbReference>
<dbReference type="CDD" id="cd06170">
    <property type="entry name" value="LuxR_C_like"/>
    <property type="match status" value="1"/>
</dbReference>
<dbReference type="PROSITE" id="PS00622">
    <property type="entry name" value="HTH_LUXR_1"/>
    <property type="match status" value="1"/>
</dbReference>
<protein>
    <submittedName>
        <fullName evidence="5">Putative LuxR family transcriptional regulator</fullName>
    </submittedName>
</protein>
<dbReference type="EMBL" id="BAHC01000245">
    <property type="protein sequence ID" value="GAB93838.1"/>
    <property type="molecule type" value="Genomic_DNA"/>
</dbReference>
<evidence type="ECO:0000313" key="6">
    <source>
        <dbReference type="Proteomes" id="UP000008363"/>
    </source>
</evidence>
<dbReference type="Pfam" id="PF00196">
    <property type="entry name" value="GerE"/>
    <property type="match status" value="1"/>
</dbReference>
<gene>
    <name evidence="5" type="ORF">GORHZ_245_00760</name>
</gene>
<feature type="domain" description="HTH luxR-type" evidence="4">
    <location>
        <begin position="369"/>
        <end position="434"/>
    </location>
</feature>
<evidence type="ECO:0000256" key="3">
    <source>
        <dbReference type="ARBA" id="ARBA00023163"/>
    </source>
</evidence>
<proteinExistence type="predicted"/>
<dbReference type="GO" id="GO:0006355">
    <property type="term" value="P:regulation of DNA-templated transcription"/>
    <property type="evidence" value="ECO:0007669"/>
    <property type="project" value="InterPro"/>
</dbReference>
<sequence>MSDAVVEAGADEVVDPAIRQWQELRAVIDGPLPEIATRFSRFLTRVWPHDALIIFTRECTGRPRKVAGDSAIVERVTIDELEVVKGDARRDAITRIDAVVGGARRPIRAVLDDTDTLLVVLPKTAVRPARTAGLAVGVSEDLMRSWFAIVATSIRQQVSQASPDYLAESRAASSERARTIAQLTEAHEDTLASILGTLRARDLDDRTARSAAADAASSALIALRGVGDTDRKLATEALATAFGRMQEELEPVLRHLDIDVEYVPPTGENRSLPGEIAYAARAIVRAAAVAFGAERRLARLRIAWDCRPDELVLDVRDQGAGEVDSDALARQLAGRLQTLDGRLEVESIPGWGSRVAVHLPLAIPGARPGEDLLSALNPREVEVLGHLALGRRNKQIATDLGVSESTVKFHVAAILQKLRVTNRGEAGLLAARAGITAS</sequence>
<dbReference type="SUPFAM" id="SSF46894">
    <property type="entry name" value="C-terminal effector domain of the bipartite response regulators"/>
    <property type="match status" value="1"/>
</dbReference>
<keyword evidence="6" id="KW-1185">Reference proteome</keyword>
<evidence type="ECO:0000313" key="5">
    <source>
        <dbReference type="EMBL" id="GAB93838.1"/>
    </source>
</evidence>
<accession>K6VCC2</accession>
<dbReference type="GO" id="GO:0003677">
    <property type="term" value="F:DNA binding"/>
    <property type="evidence" value="ECO:0007669"/>
    <property type="project" value="UniProtKB-KW"/>
</dbReference>
<evidence type="ECO:0000256" key="1">
    <source>
        <dbReference type="ARBA" id="ARBA00023015"/>
    </source>
</evidence>
<reference evidence="5 6" key="1">
    <citation type="submission" date="2012-08" db="EMBL/GenBank/DDBJ databases">
        <title>Whole genome shotgun sequence of Gordonia rhizosphera NBRC 16068.</title>
        <authorList>
            <person name="Takarada H."/>
            <person name="Isaki S."/>
            <person name="Hosoyama A."/>
            <person name="Tsuchikane K."/>
            <person name="Katsumata H."/>
            <person name="Baba S."/>
            <person name="Ohji S."/>
            <person name="Yamazaki S."/>
            <person name="Fujita N."/>
        </authorList>
    </citation>
    <scope>NUCLEOTIDE SEQUENCE [LARGE SCALE GENOMIC DNA]</scope>
    <source>
        <strain evidence="5 6">NBRC 16068</strain>
    </source>
</reference>
<dbReference type="AlphaFoldDB" id="K6VCC2"/>
<organism evidence="5 6">
    <name type="scientific">Gordonia rhizosphera NBRC 16068</name>
    <dbReference type="NCBI Taxonomy" id="1108045"/>
    <lineage>
        <taxon>Bacteria</taxon>
        <taxon>Bacillati</taxon>
        <taxon>Actinomycetota</taxon>
        <taxon>Actinomycetes</taxon>
        <taxon>Mycobacteriales</taxon>
        <taxon>Gordoniaceae</taxon>
        <taxon>Gordonia</taxon>
    </lineage>
</organism>
<evidence type="ECO:0000259" key="4">
    <source>
        <dbReference type="PROSITE" id="PS50043"/>
    </source>
</evidence>
<dbReference type="RefSeq" id="WP_006339424.1">
    <property type="nucleotide sequence ID" value="NZ_BAHC01000245.1"/>
</dbReference>
<dbReference type="PANTHER" id="PTHR44688:SF16">
    <property type="entry name" value="DNA-BINDING TRANSCRIPTIONAL ACTIVATOR DEVR_DOSR"/>
    <property type="match status" value="1"/>
</dbReference>
<dbReference type="InterPro" id="IPR016032">
    <property type="entry name" value="Sig_transdc_resp-reg_C-effctor"/>
</dbReference>
<dbReference type="Gene3D" id="3.30.565.10">
    <property type="entry name" value="Histidine kinase-like ATPase, C-terminal domain"/>
    <property type="match status" value="1"/>
</dbReference>
<dbReference type="SUPFAM" id="SSF55874">
    <property type="entry name" value="ATPase domain of HSP90 chaperone/DNA topoisomerase II/histidine kinase"/>
    <property type="match status" value="1"/>
</dbReference>
<dbReference type="PANTHER" id="PTHR44688">
    <property type="entry name" value="DNA-BINDING TRANSCRIPTIONAL ACTIVATOR DEVR_DOSR"/>
    <property type="match status" value="1"/>
</dbReference>
<dbReference type="InterPro" id="IPR000792">
    <property type="entry name" value="Tscrpt_reg_LuxR_C"/>
</dbReference>
<keyword evidence="1" id="KW-0805">Transcription regulation</keyword>